<protein>
    <recommendedName>
        <fullName evidence="4">Lipoprotein</fullName>
    </recommendedName>
</protein>
<feature type="signal peptide" evidence="1">
    <location>
        <begin position="1"/>
        <end position="28"/>
    </location>
</feature>
<proteinExistence type="predicted"/>
<dbReference type="EMBL" id="JBBYXI010000002">
    <property type="protein sequence ID" value="MEN3930538.1"/>
    <property type="molecule type" value="Genomic_DNA"/>
</dbReference>
<dbReference type="Proteomes" id="UP001418637">
    <property type="component" value="Unassembled WGS sequence"/>
</dbReference>
<accession>A0ABV0BHU4</accession>
<keyword evidence="3" id="KW-1185">Reference proteome</keyword>
<feature type="chain" id="PRO_5046670519" description="Lipoprotein" evidence="1">
    <location>
        <begin position="29"/>
        <end position="126"/>
    </location>
</feature>
<name>A0ABV0BHU4_9HYPH</name>
<evidence type="ECO:0008006" key="4">
    <source>
        <dbReference type="Google" id="ProtNLM"/>
    </source>
</evidence>
<evidence type="ECO:0000313" key="3">
    <source>
        <dbReference type="Proteomes" id="UP001418637"/>
    </source>
</evidence>
<keyword evidence="1" id="KW-0732">Signal</keyword>
<dbReference type="RefSeq" id="WP_346336543.1">
    <property type="nucleotide sequence ID" value="NZ_JBBYXI010000002.1"/>
</dbReference>
<evidence type="ECO:0000256" key="1">
    <source>
        <dbReference type="SAM" id="SignalP"/>
    </source>
</evidence>
<comment type="caution">
    <text evidence="2">The sequence shown here is derived from an EMBL/GenBank/DDBJ whole genome shotgun (WGS) entry which is preliminary data.</text>
</comment>
<sequence>MKTNFVKVSVYSLAAVLALAVGACNSSANRPQVQPVRPVQPQVQPQNFGPVLLQDGTCSEQAPAVAMTIDAGIGECDLVRLKGKPPTDVLIGESGRGGRETQVLYAEPTGRELYFFINNKLDRTVK</sequence>
<organism evidence="2 3">
    <name type="scientific">Hohaiivirga grylli</name>
    <dbReference type="NCBI Taxonomy" id="3133970"/>
    <lineage>
        <taxon>Bacteria</taxon>
        <taxon>Pseudomonadati</taxon>
        <taxon>Pseudomonadota</taxon>
        <taxon>Alphaproteobacteria</taxon>
        <taxon>Hyphomicrobiales</taxon>
        <taxon>Methylobacteriaceae</taxon>
        <taxon>Hohaiivirga</taxon>
    </lineage>
</organism>
<gene>
    <name evidence="2" type="ORF">WJT86_05600</name>
</gene>
<dbReference type="PROSITE" id="PS51257">
    <property type="entry name" value="PROKAR_LIPOPROTEIN"/>
    <property type="match status" value="1"/>
</dbReference>
<evidence type="ECO:0000313" key="2">
    <source>
        <dbReference type="EMBL" id="MEN3930538.1"/>
    </source>
</evidence>
<reference evidence="2 3" key="1">
    <citation type="submission" date="2024-04" db="EMBL/GenBank/DDBJ databases">
        <title>A novel species isolated from cricket.</title>
        <authorList>
            <person name="Wang H.-C."/>
        </authorList>
    </citation>
    <scope>NUCLEOTIDE SEQUENCE [LARGE SCALE GENOMIC DNA]</scope>
    <source>
        <strain evidence="2 3">WL0021</strain>
    </source>
</reference>